<dbReference type="InterPro" id="IPR036136">
    <property type="entry name" value="Nit/Sulf_reduc_fer-like_dom_sf"/>
</dbReference>
<comment type="caution">
    <text evidence="11">The sequence shown here is derived from an EMBL/GenBank/DDBJ whole genome shotgun (WGS) entry which is preliminary data.</text>
</comment>
<dbReference type="InterPro" id="IPR001455">
    <property type="entry name" value="TusA-like"/>
</dbReference>
<evidence type="ECO:0000259" key="8">
    <source>
        <dbReference type="Pfam" id="PF01077"/>
    </source>
</evidence>
<dbReference type="InterPro" id="IPR005117">
    <property type="entry name" value="NiRdtase/SiRdtase_haem-b_fer"/>
</dbReference>
<dbReference type="RefSeq" id="WP_200674113.1">
    <property type="nucleotide sequence ID" value="NZ_JAACYA010000002.1"/>
</dbReference>
<proteinExistence type="predicted"/>
<keyword evidence="12" id="KW-1185">Reference proteome</keyword>
<evidence type="ECO:0000259" key="9">
    <source>
        <dbReference type="Pfam" id="PF01206"/>
    </source>
</evidence>
<feature type="coiled-coil region" evidence="7">
    <location>
        <begin position="667"/>
        <end position="695"/>
    </location>
</feature>
<feature type="domain" description="Nitrite/Sulfite reductase ferredoxin-like" evidence="10">
    <location>
        <begin position="312"/>
        <end position="377"/>
    </location>
</feature>
<dbReference type="Pfam" id="PF03460">
    <property type="entry name" value="NIR_SIR_ferr"/>
    <property type="match status" value="2"/>
</dbReference>
<keyword evidence="3" id="KW-0479">Metal-binding</keyword>
<feature type="domain" description="Nitrite/sulphite reductase 4Fe-4S" evidence="8">
    <location>
        <begin position="385"/>
        <end position="531"/>
    </location>
</feature>
<feature type="domain" description="Nitrite/sulphite reductase 4Fe-4S" evidence="8">
    <location>
        <begin position="119"/>
        <end position="270"/>
    </location>
</feature>
<evidence type="ECO:0000256" key="5">
    <source>
        <dbReference type="ARBA" id="ARBA00023004"/>
    </source>
</evidence>
<dbReference type="EMBL" id="JAACYA010000002">
    <property type="protein sequence ID" value="MBK3332697.1"/>
    <property type="molecule type" value="Genomic_DNA"/>
</dbReference>
<dbReference type="Gene3D" id="3.30.413.10">
    <property type="entry name" value="Sulfite Reductase Hemoprotein, domain 1"/>
    <property type="match status" value="2"/>
</dbReference>
<reference evidence="11 12" key="1">
    <citation type="journal article" date="2021" name="Syst. Appl. Microbiol.">
        <title>Persephonella atlantica sp. nov.: How to adapt to physico-chemical gradients in high temperature hydrothermal habitats.</title>
        <authorList>
            <person name="Francois D.X."/>
            <person name="Godfroy A."/>
            <person name="Mathien C."/>
            <person name="Aube J."/>
            <person name="Cathalot C."/>
            <person name="Lesongeur F."/>
            <person name="L'Haridon S."/>
            <person name="Philippon X."/>
            <person name="Roussel E.G."/>
        </authorList>
    </citation>
    <scope>NUCLEOTIDE SEQUENCE [LARGE SCALE GENOMIC DNA]</scope>
    <source>
        <strain evidence="11 12">MO1340</strain>
    </source>
</reference>
<dbReference type="InterPro" id="IPR051329">
    <property type="entry name" value="NIR_SIR_4Fe-4S"/>
</dbReference>
<organism evidence="11 12">
    <name type="scientific">Persephonella atlantica</name>
    <dbReference type="NCBI Taxonomy" id="2699429"/>
    <lineage>
        <taxon>Bacteria</taxon>
        <taxon>Pseudomonadati</taxon>
        <taxon>Aquificota</taxon>
        <taxon>Aquificia</taxon>
        <taxon>Aquificales</taxon>
        <taxon>Hydrogenothermaceae</taxon>
        <taxon>Persephonella</taxon>
    </lineage>
</organism>
<dbReference type="Pfam" id="PF01077">
    <property type="entry name" value="NIR_SIR"/>
    <property type="match status" value="2"/>
</dbReference>
<dbReference type="Pfam" id="PF01206">
    <property type="entry name" value="TusA"/>
    <property type="match status" value="1"/>
</dbReference>
<dbReference type="SUPFAM" id="SSF64307">
    <property type="entry name" value="SirA-like"/>
    <property type="match status" value="1"/>
</dbReference>
<dbReference type="Gene3D" id="3.90.480.10">
    <property type="entry name" value="Sulfite Reductase Hemoprotein,Domain 2"/>
    <property type="match status" value="1"/>
</dbReference>
<dbReference type="InterPro" id="IPR045854">
    <property type="entry name" value="NO2/SO3_Rdtase_4Fe4S_sf"/>
</dbReference>
<feature type="domain" description="UPF0033" evidence="9">
    <location>
        <begin position="693"/>
        <end position="761"/>
    </location>
</feature>
<dbReference type="PRINTS" id="PR00397">
    <property type="entry name" value="SIROHAEM"/>
</dbReference>
<evidence type="ECO:0000313" key="11">
    <source>
        <dbReference type="EMBL" id="MBK3332697.1"/>
    </source>
</evidence>
<evidence type="ECO:0000256" key="3">
    <source>
        <dbReference type="ARBA" id="ARBA00022723"/>
    </source>
</evidence>
<protein>
    <recommendedName>
        <fullName evidence="13">Sulfite reductase</fullName>
    </recommendedName>
</protein>
<evidence type="ECO:0000256" key="4">
    <source>
        <dbReference type="ARBA" id="ARBA00023002"/>
    </source>
</evidence>
<keyword evidence="6" id="KW-0411">Iron-sulfur</keyword>
<gene>
    <name evidence="11" type="ORF">GWK41_06415</name>
</gene>
<keyword evidence="5" id="KW-0408">Iron</keyword>
<dbReference type="Proteomes" id="UP000772812">
    <property type="component" value="Unassembled WGS sequence"/>
</dbReference>
<dbReference type="PANTHER" id="PTHR32439">
    <property type="entry name" value="FERREDOXIN--NITRITE REDUCTASE, CHLOROPLASTIC"/>
    <property type="match status" value="1"/>
</dbReference>
<dbReference type="InterPro" id="IPR006066">
    <property type="entry name" value="NO2/SO3_Rdtase_FeS/sirohaem_BS"/>
</dbReference>
<name>A0ABS1GIX6_9AQUI</name>
<dbReference type="SUPFAM" id="SSF55124">
    <property type="entry name" value="Nitrite/Sulfite reductase N-terminal domain-like"/>
    <property type="match status" value="2"/>
</dbReference>
<keyword evidence="7" id="KW-0175">Coiled coil</keyword>
<evidence type="ECO:0008006" key="13">
    <source>
        <dbReference type="Google" id="ProtNLM"/>
    </source>
</evidence>
<keyword evidence="2" id="KW-0349">Heme</keyword>
<accession>A0ABS1GIX6</accession>
<feature type="domain" description="Nitrite/Sulfite reductase ferredoxin-like" evidence="10">
    <location>
        <begin position="44"/>
        <end position="110"/>
    </location>
</feature>
<evidence type="ECO:0000256" key="6">
    <source>
        <dbReference type="ARBA" id="ARBA00023014"/>
    </source>
</evidence>
<keyword evidence="1" id="KW-0004">4Fe-4S</keyword>
<dbReference type="InterPro" id="IPR036868">
    <property type="entry name" value="TusA-like_sf"/>
</dbReference>
<evidence type="ECO:0000256" key="2">
    <source>
        <dbReference type="ARBA" id="ARBA00022617"/>
    </source>
</evidence>
<sequence length="762" mass="86734">MIKNGLYRDYLKDIQEFNRLYAEYLKGEAFESDFKNFRLTNGIYGQRQKDFHMVRIKIPAGVLTSAQIYTIADIGDRYSNGVAHITTRQDIQFHWIKLEDVPEIIKTVNEAGLTTKDACGNTLRNITASYLSGVCPEEVIEVERIAVKLTEMLIGKYENLPRKFKIGFSCCEKHSFLIPFNDVGFIPVLRNNKVGFKVYIGGGLGDRPKYAFEYTEFLPIEQLLLFVQSVMDVFDQYGDRKNRRHNRLKFLIEKLGKEKFLSLLEEQINKNSKDFTPFQCDAPIYQPSQTVTDLPVSSDHHQSLWLKTNVVPQKQENLFTAVVKLKLGNITTGKLRSIGDIAEKFSLTVKTTPDQNIALLNIHRDILEEVYSNLKEVSLADFGASTYLDITACPGSETCSLGITSSRDLARAIQERLPSDSNSVEKLKNVTIKVSGCPNSCAHHHVASIGLHGIAMKVDDRLIPAYVIHLGGNGSLTKQKIGYTGIKIPVKNVPDAVIYLLETYIKESRENESFEDFVERTGIQELNRRLERFKEFYKKEPYTHDWGSDKEFSLEDIGKGECAGIIADRVEEALKEGERLLKQAETHINKGYIEDSIPHIEKAVDVISEGLLIPFGIKASGKDAREKFIEEIIGRNLVDRKFVSLLSGNISSIAEMLESSKQFYQQSKRAYLKLRKQTEERKEKKEEKVRKEVLDLRGVECPFNYVKAKYKLREMDTGSILVIIIDGEESIRSVPQSLRDDGHEIIDIQEEDGNYVVIVRKR</sequence>
<evidence type="ECO:0000256" key="1">
    <source>
        <dbReference type="ARBA" id="ARBA00022485"/>
    </source>
</evidence>
<evidence type="ECO:0000313" key="12">
    <source>
        <dbReference type="Proteomes" id="UP000772812"/>
    </source>
</evidence>
<dbReference type="CDD" id="cd00291">
    <property type="entry name" value="SirA_YedF_YeeD"/>
    <property type="match status" value="1"/>
</dbReference>
<evidence type="ECO:0000256" key="7">
    <source>
        <dbReference type="SAM" id="Coils"/>
    </source>
</evidence>
<keyword evidence="4" id="KW-0560">Oxidoreductase</keyword>
<dbReference type="SUPFAM" id="SSF56014">
    <property type="entry name" value="Nitrite and sulphite reductase 4Fe-4S domain-like"/>
    <property type="match status" value="2"/>
</dbReference>
<evidence type="ECO:0000259" key="10">
    <source>
        <dbReference type="Pfam" id="PF03460"/>
    </source>
</evidence>
<dbReference type="Gene3D" id="3.30.110.40">
    <property type="entry name" value="TusA-like domain"/>
    <property type="match status" value="1"/>
</dbReference>
<dbReference type="PANTHER" id="PTHR32439:SF9">
    <property type="entry name" value="BLR3264 PROTEIN"/>
    <property type="match status" value="1"/>
</dbReference>
<dbReference type="InterPro" id="IPR006067">
    <property type="entry name" value="NO2/SO3_Rdtase_4Fe4S_dom"/>
</dbReference>